<sequence>MDCEKLAPHRTLVTISMTNSELTSTPIPTKDARKWTLKTEDHMNTLATQHGPLIKVHRLPFDVQYQIFCDLPSPTWQRRSTSIQKFLPFESNLKLSDDKRMLYLTPASLFHNGNFTCKSGEMQQIHVVKVESSTGQYRAATRGAAIS</sequence>
<dbReference type="Proteomes" id="UP000887565">
    <property type="component" value="Unplaced"/>
</dbReference>
<keyword evidence="1" id="KW-1185">Reference proteome</keyword>
<accession>A0A915J3Y0</accession>
<dbReference type="WBParaSite" id="nRc.2.0.1.t20840-RA">
    <property type="protein sequence ID" value="nRc.2.0.1.t20840-RA"/>
    <property type="gene ID" value="nRc.2.0.1.g20840"/>
</dbReference>
<proteinExistence type="predicted"/>
<organism evidence="1 2">
    <name type="scientific">Romanomermis culicivorax</name>
    <name type="common">Nematode worm</name>
    <dbReference type="NCBI Taxonomy" id="13658"/>
    <lineage>
        <taxon>Eukaryota</taxon>
        <taxon>Metazoa</taxon>
        <taxon>Ecdysozoa</taxon>
        <taxon>Nematoda</taxon>
        <taxon>Enoplea</taxon>
        <taxon>Dorylaimia</taxon>
        <taxon>Mermithida</taxon>
        <taxon>Mermithoidea</taxon>
        <taxon>Mermithidae</taxon>
        <taxon>Romanomermis</taxon>
    </lineage>
</organism>
<evidence type="ECO:0000313" key="1">
    <source>
        <dbReference type="Proteomes" id="UP000887565"/>
    </source>
</evidence>
<name>A0A915J3Y0_ROMCU</name>
<dbReference type="AlphaFoldDB" id="A0A915J3Y0"/>
<protein>
    <submittedName>
        <fullName evidence="2">Uncharacterized protein</fullName>
    </submittedName>
</protein>
<evidence type="ECO:0000313" key="2">
    <source>
        <dbReference type="WBParaSite" id="nRc.2.0.1.t20840-RA"/>
    </source>
</evidence>
<reference evidence="2" key="1">
    <citation type="submission" date="2022-11" db="UniProtKB">
        <authorList>
            <consortium name="WormBaseParasite"/>
        </authorList>
    </citation>
    <scope>IDENTIFICATION</scope>
</reference>